<accession>A0A0D6PBH7</accession>
<name>A0A0D6PBH7_9PROT</name>
<evidence type="ECO:0000313" key="5">
    <source>
        <dbReference type="EMBL" id="GAN78696.1"/>
    </source>
</evidence>
<protein>
    <submittedName>
        <fullName evidence="5">Endopeptidase DegP/Do</fullName>
    </submittedName>
</protein>
<dbReference type="Pfam" id="PF13365">
    <property type="entry name" value="Trypsin_2"/>
    <property type="match status" value="1"/>
</dbReference>
<dbReference type="SUPFAM" id="SSF50156">
    <property type="entry name" value="PDZ domain-like"/>
    <property type="match status" value="2"/>
</dbReference>
<evidence type="ECO:0000256" key="2">
    <source>
        <dbReference type="ARBA" id="ARBA00022801"/>
    </source>
</evidence>
<dbReference type="InterPro" id="IPR001940">
    <property type="entry name" value="Peptidase_S1C"/>
</dbReference>
<dbReference type="GO" id="GO:0006508">
    <property type="term" value="P:proteolysis"/>
    <property type="evidence" value="ECO:0007669"/>
    <property type="project" value="UniProtKB-KW"/>
</dbReference>
<dbReference type="PANTHER" id="PTHR43343">
    <property type="entry name" value="PEPTIDASE S12"/>
    <property type="match status" value="1"/>
</dbReference>
<feature type="region of interest" description="Disordered" evidence="3">
    <location>
        <begin position="1"/>
        <end position="48"/>
    </location>
</feature>
<proteinExistence type="predicted"/>
<dbReference type="SUPFAM" id="SSF50494">
    <property type="entry name" value="Trypsin-like serine proteases"/>
    <property type="match status" value="1"/>
</dbReference>
<dbReference type="AlphaFoldDB" id="A0A0D6PBH7"/>
<comment type="caution">
    <text evidence="5">The sequence shown here is derived from an EMBL/GenBank/DDBJ whole genome shotgun (WGS) entry which is preliminary data.</text>
</comment>
<keyword evidence="2" id="KW-0378">Hydrolase</keyword>
<feature type="domain" description="PDZ" evidence="4">
    <location>
        <begin position="343"/>
        <end position="412"/>
    </location>
</feature>
<dbReference type="GO" id="GO:0004252">
    <property type="term" value="F:serine-type endopeptidase activity"/>
    <property type="evidence" value="ECO:0007669"/>
    <property type="project" value="InterPro"/>
</dbReference>
<evidence type="ECO:0000256" key="3">
    <source>
        <dbReference type="SAM" id="MobiDB-lite"/>
    </source>
</evidence>
<dbReference type="Proteomes" id="UP000032668">
    <property type="component" value="Unassembled WGS sequence"/>
</dbReference>
<reference evidence="5 6" key="1">
    <citation type="submission" date="2012-11" db="EMBL/GenBank/DDBJ databases">
        <title>Whole genome sequence of Acidocella aminolytica 101 = DSM 11237.</title>
        <authorList>
            <person name="Azuma Y."/>
            <person name="Higashiura N."/>
            <person name="Hirakawa H."/>
            <person name="Matsushita K."/>
        </authorList>
    </citation>
    <scope>NUCLEOTIDE SEQUENCE [LARGE SCALE GENOMIC DNA]</scope>
    <source>
        <strain evidence="6">101 / DSM 11237</strain>
    </source>
</reference>
<feature type="domain" description="PDZ" evidence="4">
    <location>
        <begin position="228"/>
        <end position="309"/>
    </location>
</feature>
<gene>
    <name evidence="5" type="ORF">Aam_006_010</name>
</gene>
<dbReference type="Gene3D" id="2.40.10.120">
    <property type="match status" value="1"/>
</dbReference>
<dbReference type="PRINTS" id="PR00834">
    <property type="entry name" value="PROTEASES2C"/>
</dbReference>
<sequence length="429" mass="43703">MVSIASMAPVNKNSAQDDGSDDGSGDGSAYHPASDKPSDTASTVVPPPKTIESLGSGFVFDPAGYILTNNHVVNGASNITVTFPDGTVYPAIIAGRDRDADLAVLKINAGHKLPFVPFGDSNKMRVGDWVLAVGNPFGMPGTNTAGIVSALHRQIDDTKYDDFIQTDAAINKGNSGGPLFNLQGQVIGVNSAIYAPSGASDGIGFSIPSAMAEPVAEALAHSGKMVRGWLGVATEEVTPSIQGVLKLQSPKGALVGAVSARSPASGKLQPGDVITAMGGTPIDNPRALFIRTAEFQTGQSVKVDFVRNGVAAHTQLTITASPPARDENIEQTHEPKPKPVTLSAYGLGLAGNPAENGVSVTSATGPAAKAGIVAGNIIQQVNGVVVATATDVRKQVDALGDAPAVFLISGPAQGGGNPGPRWVAVKPNK</sequence>
<dbReference type="STRING" id="1120923.SAMN02746095_00229"/>
<dbReference type="InterPro" id="IPR001478">
    <property type="entry name" value="PDZ"/>
</dbReference>
<dbReference type="EMBL" id="BANC01000006">
    <property type="protein sequence ID" value="GAN78696.1"/>
    <property type="molecule type" value="Genomic_DNA"/>
</dbReference>
<organism evidence="5 6">
    <name type="scientific">Acidocella aminolytica 101 = DSM 11237</name>
    <dbReference type="NCBI Taxonomy" id="1120923"/>
    <lineage>
        <taxon>Bacteria</taxon>
        <taxon>Pseudomonadati</taxon>
        <taxon>Pseudomonadota</taxon>
        <taxon>Alphaproteobacteria</taxon>
        <taxon>Acetobacterales</taxon>
        <taxon>Acidocellaceae</taxon>
        <taxon>Acidocella</taxon>
    </lineage>
</organism>
<keyword evidence="1" id="KW-0645">Protease</keyword>
<dbReference type="InterPro" id="IPR051201">
    <property type="entry name" value="Chloro_Bact_Ser_Proteases"/>
</dbReference>
<evidence type="ECO:0000256" key="1">
    <source>
        <dbReference type="ARBA" id="ARBA00022670"/>
    </source>
</evidence>
<keyword evidence="6" id="KW-1185">Reference proteome</keyword>
<dbReference type="Gene3D" id="2.30.42.10">
    <property type="match status" value="2"/>
</dbReference>
<dbReference type="InterPro" id="IPR036034">
    <property type="entry name" value="PDZ_sf"/>
</dbReference>
<evidence type="ECO:0000259" key="4">
    <source>
        <dbReference type="SMART" id="SM00228"/>
    </source>
</evidence>
<evidence type="ECO:0000313" key="6">
    <source>
        <dbReference type="Proteomes" id="UP000032668"/>
    </source>
</evidence>
<dbReference type="SMART" id="SM00228">
    <property type="entry name" value="PDZ"/>
    <property type="match status" value="2"/>
</dbReference>
<dbReference type="InterPro" id="IPR009003">
    <property type="entry name" value="Peptidase_S1_PA"/>
</dbReference>
<dbReference type="PANTHER" id="PTHR43343:SF3">
    <property type="entry name" value="PROTEASE DO-LIKE 8, CHLOROPLASTIC"/>
    <property type="match status" value="1"/>
</dbReference>